<dbReference type="InterPro" id="IPR010707">
    <property type="entry name" value="DUF1285"/>
</dbReference>
<dbReference type="Pfam" id="PF21028">
    <property type="entry name" value="DUF1285_C"/>
    <property type="match status" value="1"/>
</dbReference>
<dbReference type="EMBL" id="CP022196">
    <property type="protein sequence ID" value="ATG48979.1"/>
    <property type="molecule type" value="Genomic_DNA"/>
</dbReference>
<reference evidence="3 4" key="1">
    <citation type="submission" date="2017-06" db="EMBL/GenBank/DDBJ databases">
        <title>Celeribacter sp. TSPH2 complete genome sequence.</title>
        <authorList>
            <person name="Woo J.-H."/>
            <person name="Kim H.-S."/>
        </authorList>
    </citation>
    <scope>NUCLEOTIDE SEQUENCE [LARGE SCALE GENOMIC DNA]</scope>
    <source>
        <strain evidence="3 4">TSPH2</strain>
    </source>
</reference>
<accession>A0A291GF12</accession>
<dbReference type="PIRSF" id="PIRSF029557">
    <property type="entry name" value="UCP029557"/>
    <property type="match status" value="1"/>
</dbReference>
<gene>
    <name evidence="3" type="ORF">CEW89_16215</name>
</gene>
<sequence>MSVSAESIAAAIKSAEGRGLPPVERWNPPFCGDLDMRIARDGTWHYLGSPIGRAPLVRLFSTVLKREGDRYFLVTPVEKVGITVDDAPFLAVDFDAEGEGEAQSLTFLTSVGDRVTADAEHPIRVATRDGEPAPYVEVRAGLEALIDRKSFFRLVDHAVTREIDGEAVFGVWSKNTFFEIAKACDLT</sequence>
<dbReference type="Pfam" id="PF06938">
    <property type="entry name" value="DUF1285_N"/>
    <property type="match status" value="1"/>
</dbReference>
<keyword evidence="4" id="KW-1185">Reference proteome</keyword>
<dbReference type="Gene3D" id="2.30.270.10">
    <property type="entry name" value="duf1285 protein"/>
    <property type="match status" value="1"/>
</dbReference>
<name>A0A291GF12_9RHOB</name>
<dbReference type="KEGG" id="ceh:CEW89_16215"/>
<organism evidence="3 4">
    <name type="scientific">Celeribacter ethanolicus</name>
    <dbReference type="NCBI Taxonomy" id="1758178"/>
    <lineage>
        <taxon>Bacteria</taxon>
        <taxon>Pseudomonadati</taxon>
        <taxon>Pseudomonadota</taxon>
        <taxon>Alphaproteobacteria</taxon>
        <taxon>Rhodobacterales</taxon>
        <taxon>Roseobacteraceae</taxon>
        <taxon>Celeribacter</taxon>
    </lineage>
</organism>
<dbReference type="RefSeq" id="WP_066701961.1">
    <property type="nucleotide sequence ID" value="NZ_CP022196.1"/>
</dbReference>
<dbReference type="OrthoDB" id="3078366at2"/>
<dbReference type="InterPro" id="IPR048342">
    <property type="entry name" value="DUF1285_C"/>
</dbReference>
<dbReference type="InterPro" id="IPR023361">
    <property type="entry name" value="DUF1285_beta_roll_sf"/>
</dbReference>
<feature type="domain" description="DUF1285" evidence="2">
    <location>
        <begin position="88"/>
        <end position="180"/>
    </location>
</feature>
<evidence type="ECO:0000259" key="1">
    <source>
        <dbReference type="Pfam" id="PF06938"/>
    </source>
</evidence>
<evidence type="ECO:0000313" key="4">
    <source>
        <dbReference type="Proteomes" id="UP000217935"/>
    </source>
</evidence>
<evidence type="ECO:0000259" key="2">
    <source>
        <dbReference type="Pfam" id="PF21028"/>
    </source>
</evidence>
<dbReference type="Proteomes" id="UP000217935">
    <property type="component" value="Chromosome"/>
</dbReference>
<dbReference type="STRING" id="1758178.GCA_001550095_02320"/>
<evidence type="ECO:0000313" key="3">
    <source>
        <dbReference type="EMBL" id="ATG48979.1"/>
    </source>
</evidence>
<feature type="domain" description="DUF1285" evidence="1">
    <location>
        <begin position="21"/>
        <end position="87"/>
    </location>
</feature>
<proteinExistence type="predicted"/>
<dbReference type="AlphaFoldDB" id="A0A291GF12"/>
<dbReference type="InterPro" id="IPR048341">
    <property type="entry name" value="DUF1285_N"/>
</dbReference>
<dbReference type="Gene3D" id="3.10.540.10">
    <property type="entry name" value="duf1285 like domain"/>
    <property type="match status" value="1"/>
</dbReference>
<protein>
    <submittedName>
        <fullName evidence="3">Proteophosphoglycan</fullName>
    </submittedName>
</protein>